<evidence type="ECO:0000313" key="3">
    <source>
        <dbReference type="EMBL" id="AEI40752.1"/>
    </source>
</evidence>
<gene>
    <name evidence="3" type="ordered locus">KNP414_02191</name>
</gene>
<name>F8F522_PAEMK</name>
<protein>
    <submittedName>
        <fullName evidence="3">Extracellular solute-binding protein, family 1</fullName>
    </submittedName>
</protein>
<feature type="domain" description="DUF3502" evidence="2">
    <location>
        <begin position="441"/>
        <end position="510"/>
    </location>
</feature>
<dbReference type="HOGENOM" id="CLU_037301_0_0_9"/>
<dbReference type="KEGG" id="pms:KNP414_02191"/>
<evidence type="ECO:0000256" key="1">
    <source>
        <dbReference type="SAM" id="SignalP"/>
    </source>
</evidence>
<dbReference type="Pfam" id="PF12010">
    <property type="entry name" value="DUF3502"/>
    <property type="match status" value="1"/>
</dbReference>
<accession>F8F522</accession>
<dbReference type="PATRIC" id="fig|1036673.3.peg.1969"/>
<dbReference type="Proteomes" id="UP000006620">
    <property type="component" value="Chromosome"/>
</dbReference>
<proteinExistence type="predicted"/>
<dbReference type="RefSeq" id="WP_013915913.1">
    <property type="nucleotide sequence ID" value="NC_015690.1"/>
</dbReference>
<dbReference type="EMBL" id="CP002869">
    <property type="protein sequence ID" value="AEI40752.1"/>
    <property type="molecule type" value="Genomic_DNA"/>
</dbReference>
<reference evidence="3 4" key="2">
    <citation type="journal article" date="2013" name="Genome Announc.">
        <title>Genome Sequence of Growth-Improving Paenibacillus mucilaginosus Strain KNP414.</title>
        <authorList>
            <person name="Lu J.J."/>
            <person name="Wang J.F."/>
            <person name="Hu X.F."/>
        </authorList>
    </citation>
    <scope>NUCLEOTIDE SEQUENCE [LARGE SCALE GENOMIC DNA]</scope>
    <source>
        <strain evidence="3 4">KNP414</strain>
    </source>
</reference>
<keyword evidence="1" id="KW-0732">Signal</keyword>
<dbReference type="SUPFAM" id="SSF53850">
    <property type="entry name" value="Periplasmic binding protein-like II"/>
    <property type="match status" value="1"/>
</dbReference>
<feature type="chain" id="PRO_5039022643" evidence="1">
    <location>
        <begin position="22"/>
        <end position="513"/>
    </location>
</feature>
<organism evidence="3 4">
    <name type="scientific">Paenibacillus mucilaginosus (strain KNP414)</name>
    <dbReference type="NCBI Taxonomy" id="1036673"/>
    <lineage>
        <taxon>Bacteria</taxon>
        <taxon>Bacillati</taxon>
        <taxon>Bacillota</taxon>
        <taxon>Bacilli</taxon>
        <taxon>Bacillales</taxon>
        <taxon>Paenibacillaceae</taxon>
        <taxon>Paenibacillus</taxon>
    </lineage>
</organism>
<reference evidence="4" key="1">
    <citation type="submission" date="2011-06" db="EMBL/GenBank/DDBJ databases">
        <title>Complete genome sequence of Paenibacillus mucilaginosus KNP414.</title>
        <authorList>
            <person name="Wang J."/>
            <person name="Hu S."/>
            <person name="Hu X."/>
            <person name="Zhang B."/>
            <person name="Dong D."/>
            <person name="Zhang S."/>
            <person name="Zhao K."/>
            <person name="Wu D."/>
        </authorList>
    </citation>
    <scope>NUCLEOTIDE SEQUENCE [LARGE SCALE GENOMIC DNA]</scope>
    <source>
        <strain evidence="4">KNP414</strain>
    </source>
</reference>
<feature type="signal peptide" evidence="1">
    <location>
        <begin position="1"/>
        <end position="21"/>
    </location>
</feature>
<dbReference type="Gene3D" id="3.40.190.10">
    <property type="entry name" value="Periplasmic binding protein-like II"/>
    <property type="match status" value="2"/>
</dbReference>
<dbReference type="InterPro" id="IPR022627">
    <property type="entry name" value="DUF3502"/>
</dbReference>
<dbReference type="AlphaFoldDB" id="F8F522"/>
<dbReference type="PROSITE" id="PS51257">
    <property type="entry name" value="PROKAR_LIPOPROTEIN"/>
    <property type="match status" value="1"/>
</dbReference>
<evidence type="ECO:0000259" key="2">
    <source>
        <dbReference type="Pfam" id="PF12010"/>
    </source>
</evidence>
<evidence type="ECO:0000313" key="4">
    <source>
        <dbReference type="Proteomes" id="UP000006620"/>
    </source>
</evidence>
<sequence length="513" mass="56872">MSSKNKLMALGLAFTTATVFAGCSSNTPAPNGSASSTAPAASSSGSADTSKEVKLKMVLLGSKPADFDQVYGEVNKIMKQKINATLDVSFIDWGDYNQKYPLMFAANEDFDLVLSAPWLFYAQQANKNGFLELTEDMLKKYAPKTWEQEPKIAWEQAKVNGKIYMVPQNNFEYSYHLVALRGDLREKLGLPEVKTHDDYLNYLKAVAEKEKSFTPSLGASEFNAIELVQANEWNFVVPQYPIAYKLTDASSKVFNYAETPEFESFVAKMNAAAKSGAWSRDALVSKMDKIQAFKDGKLASVEWNLGTLTRAKSEIQAAHPDWKVELVDLSADKKRLANPFINNGMSIHATSKNAERALMAIDLLRYDKEIHDLTNYGIAGKHYEPVGDKQFKPLKDSANFPPAGVSPWGWNSLNERLDATVADEINKFTEGWKKTVTVNHPLETFTFDDAKVKNEVAAINNVMNTYGRPLFYGIVDPADAKGGVQVFREKLKQAGIDKVLAEMQAQADAAAKK</sequence>